<dbReference type="PROSITE" id="PS00518">
    <property type="entry name" value="ZF_RING_1"/>
    <property type="match status" value="1"/>
</dbReference>
<evidence type="ECO:0000256" key="6">
    <source>
        <dbReference type="ARBA" id="ARBA00022833"/>
    </source>
</evidence>
<keyword evidence="3" id="KW-0677">Repeat</keyword>
<dbReference type="EMBL" id="KE125705">
    <property type="protein sequence ID" value="EPB67351.1"/>
    <property type="molecule type" value="Genomic_DNA"/>
</dbReference>
<evidence type="ECO:0000259" key="7">
    <source>
        <dbReference type="PROSITE" id="PS51873"/>
    </source>
</evidence>
<dbReference type="InterPro" id="IPR044066">
    <property type="entry name" value="TRIAD_supradom"/>
</dbReference>
<dbReference type="SUPFAM" id="SSF57850">
    <property type="entry name" value="RING/U-box"/>
    <property type="match status" value="1"/>
</dbReference>
<organism evidence="8 9">
    <name type="scientific">Ancylostoma ceylanicum</name>
    <dbReference type="NCBI Taxonomy" id="53326"/>
    <lineage>
        <taxon>Eukaryota</taxon>
        <taxon>Metazoa</taxon>
        <taxon>Ecdysozoa</taxon>
        <taxon>Nematoda</taxon>
        <taxon>Chromadorea</taxon>
        <taxon>Rhabditida</taxon>
        <taxon>Rhabditina</taxon>
        <taxon>Rhabditomorpha</taxon>
        <taxon>Strongyloidea</taxon>
        <taxon>Ancylostomatidae</taxon>
        <taxon>Ancylostomatinae</taxon>
        <taxon>Ancylostoma</taxon>
    </lineage>
</organism>
<accession>A0A0D6LC00</accession>
<evidence type="ECO:0000256" key="4">
    <source>
        <dbReference type="ARBA" id="ARBA00022771"/>
    </source>
</evidence>
<name>A0A0D6LC00_9BILA</name>
<keyword evidence="1" id="KW-0808">Transferase</keyword>
<dbReference type="Proteomes" id="UP000054495">
    <property type="component" value="Unassembled WGS sequence"/>
</dbReference>
<sequence length="134" mass="14959">MASRRTRSPELVARKNVSIRQNLSSSGMRQAHVCFDNRPGVECVKFFPCDHIFCKDCVKSYFQTRLSSQAVSRLSCLADGCSSYPAESLIVELLGPEQFERYQRIILSNALSQMENFAVCPRVSCQNPGTISSA</sequence>
<feature type="domain" description="RING-type" evidence="7">
    <location>
        <begin position="27"/>
        <end position="134"/>
    </location>
</feature>
<evidence type="ECO:0000256" key="2">
    <source>
        <dbReference type="ARBA" id="ARBA00022723"/>
    </source>
</evidence>
<dbReference type="GO" id="GO:0008270">
    <property type="term" value="F:zinc ion binding"/>
    <property type="evidence" value="ECO:0007669"/>
    <property type="project" value="UniProtKB-KW"/>
</dbReference>
<dbReference type="Gene3D" id="3.30.40.10">
    <property type="entry name" value="Zinc/RING finger domain, C3HC4 (zinc finger)"/>
    <property type="match status" value="1"/>
</dbReference>
<evidence type="ECO:0000256" key="5">
    <source>
        <dbReference type="ARBA" id="ARBA00022786"/>
    </source>
</evidence>
<keyword evidence="9" id="KW-1185">Reference proteome</keyword>
<gene>
    <name evidence="8" type="ORF">ANCCEY_13558</name>
</gene>
<dbReference type="PROSITE" id="PS51873">
    <property type="entry name" value="TRIAD"/>
    <property type="match status" value="1"/>
</dbReference>
<dbReference type="AlphaFoldDB" id="A0A0D6LC00"/>
<keyword evidence="6" id="KW-0862">Zinc</keyword>
<dbReference type="FunFam" id="3.30.40.10:FF:000137">
    <property type="entry name" value="RanBP-type and C3HC4-type zinc finger-containing protein 1"/>
    <property type="match status" value="1"/>
</dbReference>
<keyword evidence="2" id="KW-0479">Metal-binding</keyword>
<keyword evidence="5" id="KW-0833">Ubl conjugation pathway</keyword>
<evidence type="ECO:0000313" key="8">
    <source>
        <dbReference type="EMBL" id="EPB67351.1"/>
    </source>
</evidence>
<evidence type="ECO:0000256" key="3">
    <source>
        <dbReference type="ARBA" id="ARBA00022737"/>
    </source>
</evidence>
<dbReference type="GO" id="GO:0016740">
    <property type="term" value="F:transferase activity"/>
    <property type="evidence" value="ECO:0007669"/>
    <property type="project" value="UniProtKB-KW"/>
</dbReference>
<reference evidence="8 9" key="1">
    <citation type="submission" date="2013-05" db="EMBL/GenBank/DDBJ databases">
        <title>Draft genome of the parasitic nematode Anyclostoma ceylanicum.</title>
        <authorList>
            <person name="Mitreva M."/>
        </authorList>
    </citation>
    <scope>NUCLEOTIDE SEQUENCE [LARGE SCALE GENOMIC DNA]</scope>
</reference>
<dbReference type="InterPro" id="IPR017907">
    <property type="entry name" value="Znf_RING_CS"/>
</dbReference>
<keyword evidence="4" id="KW-0863">Zinc-finger</keyword>
<evidence type="ECO:0000256" key="1">
    <source>
        <dbReference type="ARBA" id="ARBA00022679"/>
    </source>
</evidence>
<protein>
    <recommendedName>
        <fullName evidence="7">RING-type domain-containing protein</fullName>
    </recommendedName>
</protein>
<evidence type="ECO:0000313" key="9">
    <source>
        <dbReference type="Proteomes" id="UP000054495"/>
    </source>
</evidence>
<dbReference type="InterPro" id="IPR013083">
    <property type="entry name" value="Znf_RING/FYVE/PHD"/>
</dbReference>
<proteinExistence type="predicted"/>